<proteinExistence type="predicted"/>
<accession>A0ACB9YVY2</accession>
<evidence type="ECO:0000313" key="1">
    <source>
        <dbReference type="EMBL" id="KAI4863356.1"/>
    </source>
</evidence>
<evidence type="ECO:0000313" key="2">
    <source>
        <dbReference type="Proteomes" id="UP001497700"/>
    </source>
</evidence>
<name>A0ACB9YVY2_9PEZI</name>
<protein>
    <submittedName>
        <fullName evidence="1">Uncharacterized protein</fullName>
    </submittedName>
</protein>
<gene>
    <name evidence="1" type="ORF">F4820DRAFT_450112</name>
</gene>
<dbReference type="Proteomes" id="UP001497700">
    <property type="component" value="Unassembled WGS sequence"/>
</dbReference>
<keyword evidence="2" id="KW-1185">Reference proteome</keyword>
<reference evidence="1 2" key="1">
    <citation type="journal article" date="2022" name="New Phytol.">
        <title>Ecological generalism drives hyperdiversity of secondary metabolite gene clusters in xylarialean endophytes.</title>
        <authorList>
            <person name="Franco M.E.E."/>
            <person name="Wisecaver J.H."/>
            <person name="Arnold A.E."/>
            <person name="Ju Y.M."/>
            <person name="Slot J.C."/>
            <person name="Ahrendt S."/>
            <person name="Moore L.P."/>
            <person name="Eastman K.E."/>
            <person name="Scott K."/>
            <person name="Konkel Z."/>
            <person name="Mondo S.J."/>
            <person name="Kuo A."/>
            <person name="Hayes R.D."/>
            <person name="Haridas S."/>
            <person name="Andreopoulos B."/>
            <person name="Riley R."/>
            <person name="LaButti K."/>
            <person name="Pangilinan J."/>
            <person name="Lipzen A."/>
            <person name="Amirebrahimi M."/>
            <person name="Yan J."/>
            <person name="Adam C."/>
            <person name="Keymanesh K."/>
            <person name="Ng V."/>
            <person name="Louie K."/>
            <person name="Northen T."/>
            <person name="Drula E."/>
            <person name="Henrissat B."/>
            <person name="Hsieh H.M."/>
            <person name="Youens-Clark K."/>
            <person name="Lutzoni F."/>
            <person name="Miadlikowska J."/>
            <person name="Eastwood D.C."/>
            <person name="Hamelin R.C."/>
            <person name="Grigoriev I.V."/>
            <person name="U'Ren J.M."/>
        </authorList>
    </citation>
    <scope>NUCLEOTIDE SEQUENCE [LARGE SCALE GENOMIC DNA]</scope>
    <source>
        <strain evidence="1 2">CBS 119005</strain>
    </source>
</reference>
<dbReference type="EMBL" id="MU393506">
    <property type="protein sequence ID" value="KAI4863356.1"/>
    <property type="molecule type" value="Genomic_DNA"/>
</dbReference>
<organism evidence="1 2">
    <name type="scientific">Hypoxylon rubiginosum</name>
    <dbReference type="NCBI Taxonomy" id="110542"/>
    <lineage>
        <taxon>Eukaryota</taxon>
        <taxon>Fungi</taxon>
        <taxon>Dikarya</taxon>
        <taxon>Ascomycota</taxon>
        <taxon>Pezizomycotina</taxon>
        <taxon>Sordariomycetes</taxon>
        <taxon>Xylariomycetidae</taxon>
        <taxon>Xylariales</taxon>
        <taxon>Hypoxylaceae</taxon>
        <taxon>Hypoxylon</taxon>
    </lineage>
</organism>
<comment type="caution">
    <text evidence="1">The sequence shown here is derived from an EMBL/GenBank/DDBJ whole genome shotgun (WGS) entry which is preliminary data.</text>
</comment>
<sequence>MPQVISTFSNLCLDHIHIAARFQDAAFKSFIAEPKMLSTKYIPALWALVAMYLPEASWAAPTSETTTKTSFAVGGPEATPEASVPADGNFVVTVVNSHTAAISTSHFQGAGSPTAIRHDNEQNIVAPDETFSFAVPTGWSGRLAMYEEGYDIVDRGSLFEGSFMVDPSGNGFMAMDVSYVDGFTVPMVCECNQQVVFGCNLDLHDMCPAELQLNAKTCLNPYREDLAPPIDNIFGASAASPAA</sequence>